<protein>
    <submittedName>
        <fullName evidence="4">Uncharacterized protein LOC117363363 isoform X1</fullName>
    </submittedName>
</protein>
<dbReference type="Proteomes" id="UP000515159">
    <property type="component" value="Chromosome 7"/>
</dbReference>
<name>A0A6P8RN35_GEOSA</name>
<reference evidence="4" key="1">
    <citation type="submission" date="2025-08" db="UniProtKB">
        <authorList>
            <consortium name="RefSeq"/>
        </authorList>
    </citation>
    <scope>IDENTIFICATION</scope>
</reference>
<evidence type="ECO:0000313" key="3">
    <source>
        <dbReference type="Proteomes" id="UP000515159"/>
    </source>
</evidence>
<accession>A0A6P8RN35</accession>
<dbReference type="AlphaFoldDB" id="A0A6P8RN35"/>
<evidence type="ECO:0000259" key="2">
    <source>
        <dbReference type="PROSITE" id="PS50878"/>
    </source>
</evidence>
<feature type="domain" description="Reverse transcriptase" evidence="2">
    <location>
        <begin position="1"/>
        <end position="85"/>
    </location>
</feature>
<dbReference type="PANTHER" id="PTHR33050:SF8">
    <property type="entry name" value="REVERSE TRANSCRIPTASE DOMAIN-CONTAINING PROTEIN"/>
    <property type="match status" value="1"/>
</dbReference>
<keyword evidence="1" id="KW-0732">Signal</keyword>
<keyword evidence="3" id="KW-1185">Reference proteome</keyword>
<evidence type="ECO:0000313" key="4">
    <source>
        <dbReference type="RefSeq" id="XP_033806845.1"/>
    </source>
</evidence>
<dbReference type="PROSITE" id="PS50878">
    <property type="entry name" value="RT_POL"/>
    <property type="match status" value="1"/>
</dbReference>
<dbReference type="PANTHER" id="PTHR33050">
    <property type="entry name" value="REVERSE TRANSCRIPTASE DOMAIN-CONTAINING PROTEIN"/>
    <property type="match status" value="1"/>
</dbReference>
<gene>
    <name evidence="4" type="primary">LOC117363363</name>
</gene>
<sequence>MGCSISCAYFEMFSSFLHWVLVQQVGVDSVVHYLDDFLFIGAGSSGVCARLKQVFEDLAEDFGVPLARDKSEGPVTSLVFLGIELDTEALVTRLPLLKVRQLLGLIEQVIQAPKSTLHTIQSLLGSLNFACRVLPMGRAFSRRLAASTSGVRDRHHFLRLPAGVRADLRMWAVFLRDFNGTVPMLAPELSSVDLELFSDAAGGVGFGLYCNGDWCAERWPAEWVRSGVTKNITLLELFPLLVACELWSGVLRNRRVVFWCDNLGVVEVVNRQAARCLAVNALMRELVLRCLRLNLFVRARHVPGLQNGIADALSRFNFLQFRRLAPGARAEGSRMPARLWSLVGKESGRCSLPVPVPILCGSWAILSSTGLVNVHVSARVAVILDWGIWDFVFPGGDNAGCIGVNFWSY</sequence>
<dbReference type="InterPro" id="IPR000477">
    <property type="entry name" value="RT_dom"/>
</dbReference>
<organism evidence="3 4">
    <name type="scientific">Geotrypetes seraphini</name>
    <name type="common">Gaboon caecilian</name>
    <name type="synonym">Caecilia seraphini</name>
    <dbReference type="NCBI Taxonomy" id="260995"/>
    <lineage>
        <taxon>Eukaryota</taxon>
        <taxon>Metazoa</taxon>
        <taxon>Chordata</taxon>
        <taxon>Craniata</taxon>
        <taxon>Vertebrata</taxon>
        <taxon>Euteleostomi</taxon>
        <taxon>Amphibia</taxon>
        <taxon>Gymnophiona</taxon>
        <taxon>Geotrypetes</taxon>
    </lineage>
</organism>
<feature type="signal peptide" evidence="1">
    <location>
        <begin position="1"/>
        <end position="22"/>
    </location>
</feature>
<dbReference type="InterPro" id="IPR043502">
    <property type="entry name" value="DNA/RNA_pol_sf"/>
</dbReference>
<feature type="chain" id="PRO_5027642886" evidence="1">
    <location>
        <begin position="23"/>
        <end position="409"/>
    </location>
</feature>
<dbReference type="InParanoid" id="A0A6P8RN35"/>
<dbReference type="SUPFAM" id="SSF56672">
    <property type="entry name" value="DNA/RNA polymerases"/>
    <property type="match status" value="1"/>
</dbReference>
<dbReference type="KEGG" id="gsh:117363363"/>
<dbReference type="OrthoDB" id="411544at2759"/>
<dbReference type="GeneID" id="117363363"/>
<dbReference type="InterPro" id="IPR052055">
    <property type="entry name" value="Hepadnavirus_pol/RT"/>
</dbReference>
<dbReference type="CDD" id="cd09275">
    <property type="entry name" value="RNase_HI_RT_DIRS1"/>
    <property type="match status" value="1"/>
</dbReference>
<dbReference type="RefSeq" id="XP_033806845.1">
    <property type="nucleotide sequence ID" value="XM_033950954.1"/>
</dbReference>
<evidence type="ECO:0000256" key="1">
    <source>
        <dbReference type="SAM" id="SignalP"/>
    </source>
</evidence>
<proteinExistence type="predicted"/>